<evidence type="ECO:0000313" key="3">
    <source>
        <dbReference type="Proteomes" id="UP000325212"/>
    </source>
</evidence>
<reference evidence="2 3" key="1">
    <citation type="submission" date="2019-06" db="EMBL/GenBank/DDBJ databases">
        <title>Draft genome sequence of Clostridium diolis DSM 15410.</title>
        <authorList>
            <person name="Kobayashi H."/>
            <person name="Tanizawa Y."/>
            <person name="Tohno M."/>
        </authorList>
    </citation>
    <scope>NUCLEOTIDE SEQUENCE [LARGE SCALE GENOMIC DNA]</scope>
    <source>
        <strain evidence="2 3">DSM 15410</strain>
    </source>
</reference>
<evidence type="ECO:0000256" key="1">
    <source>
        <dbReference type="SAM" id="Phobius"/>
    </source>
</evidence>
<evidence type="ECO:0008006" key="4">
    <source>
        <dbReference type="Google" id="ProtNLM"/>
    </source>
</evidence>
<keyword evidence="1" id="KW-0812">Transmembrane</keyword>
<keyword evidence="1" id="KW-0472">Membrane</keyword>
<comment type="caution">
    <text evidence="2">The sequence shown here is derived from an EMBL/GenBank/DDBJ whole genome shotgun (WGS) entry which is preliminary data.</text>
</comment>
<sequence length="241" mass="28254">MILVEYMKFKSEKNLFYLIIFLIICIGIISSLILRSSIINYDYNKFLSEKNQYSYYPYKDLRYSGSVFTDISDENNIDMSDFSDYIVEGVATGEHEILDSAVLTQINITKVIKGNINKESIYIYEPVSIEIGGNHSKQLESMLGYNLIKNDEEYVFCINDFSNIADHAYTDKEKNSYIYKNPFLGKFPIKNDSSDFRIVEENEFDNNINYNEYANYEQIFSSKKSMDTYFKCKEQLMQIIN</sequence>
<keyword evidence="1" id="KW-1133">Transmembrane helix</keyword>
<proteinExistence type="predicted"/>
<name>A0AAV3W2U3_9CLOT</name>
<accession>A0AAV3W2U3</accession>
<keyword evidence="3" id="KW-1185">Reference proteome</keyword>
<dbReference type="AlphaFoldDB" id="A0AAV3W2U3"/>
<dbReference type="Proteomes" id="UP000325212">
    <property type="component" value="Unassembled WGS sequence"/>
</dbReference>
<gene>
    <name evidence="2" type="ORF">CDIOL_35760</name>
</gene>
<organism evidence="2 3">
    <name type="scientific">Clostridium diolis</name>
    <dbReference type="NCBI Taxonomy" id="223919"/>
    <lineage>
        <taxon>Bacteria</taxon>
        <taxon>Bacillati</taxon>
        <taxon>Bacillota</taxon>
        <taxon>Clostridia</taxon>
        <taxon>Eubacteriales</taxon>
        <taxon>Clostridiaceae</taxon>
        <taxon>Clostridium</taxon>
    </lineage>
</organism>
<evidence type="ECO:0000313" key="2">
    <source>
        <dbReference type="EMBL" id="GEA32653.1"/>
    </source>
</evidence>
<feature type="transmembrane region" description="Helical" evidence="1">
    <location>
        <begin position="15"/>
        <end position="34"/>
    </location>
</feature>
<dbReference type="EMBL" id="BJLA01000014">
    <property type="protein sequence ID" value="GEA32653.1"/>
    <property type="molecule type" value="Genomic_DNA"/>
</dbReference>
<protein>
    <recommendedName>
        <fullName evidence="4">MacB-like periplasmic core domain-containing protein</fullName>
    </recommendedName>
</protein>